<sequence>MLAATIAAVAGLGEWGDNSGQQTTASFREVRRGSSIVLGAGHPGGGSRHQGLLGTHAARFPPCLWNTLFFCLLHCPLMDVGDFFPLV</sequence>
<dbReference type="EMBL" id="VSRR010000734">
    <property type="protein sequence ID" value="MPC19057.1"/>
    <property type="molecule type" value="Genomic_DNA"/>
</dbReference>
<accession>A0A5B7DCW1</accession>
<organism evidence="1 2">
    <name type="scientific">Portunus trituberculatus</name>
    <name type="common">Swimming crab</name>
    <name type="synonym">Neptunus trituberculatus</name>
    <dbReference type="NCBI Taxonomy" id="210409"/>
    <lineage>
        <taxon>Eukaryota</taxon>
        <taxon>Metazoa</taxon>
        <taxon>Ecdysozoa</taxon>
        <taxon>Arthropoda</taxon>
        <taxon>Crustacea</taxon>
        <taxon>Multicrustacea</taxon>
        <taxon>Malacostraca</taxon>
        <taxon>Eumalacostraca</taxon>
        <taxon>Eucarida</taxon>
        <taxon>Decapoda</taxon>
        <taxon>Pleocyemata</taxon>
        <taxon>Brachyura</taxon>
        <taxon>Eubrachyura</taxon>
        <taxon>Portunoidea</taxon>
        <taxon>Portunidae</taxon>
        <taxon>Portuninae</taxon>
        <taxon>Portunus</taxon>
    </lineage>
</organism>
<dbReference type="AlphaFoldDB" id="A0A5B7DCW1"/>
<evidence type="ECO:0000313" key="2">
    <source>
        <dbReference type="Proteomes" id="UP000324222"/>
    </source>
</evidence>
<name>A0A5B7DCW1_PORTR</name>
<gene>
    <name evidence="1" type="ORF">E2C01_011962</name>
</gene>
<dbReference type="Proteomes" id="UP000324222">
    <property type="component" value="Unassembled WGS sequence"/>
</dbReference>
<proteinExistence type="predicted"/>
<protein>
    <submittedName>
        <fullName evidence="1">Uncharacterized protein</fullName>
    </submittedName>
</protein>
<keyword evidence="2" id="KW-1185">Reference proteome</keyword>
<comment type="caution">
    <text evidence="1">The sequence shown here is derived from an EMBL/GenBank/DDBJ whole genome shotgun (WGS) entry which is preliminary data.</text>
</comment>
<reference evidence="1 2" key="1">
    <citation type="submission" date="2019-05" db="EMBL/GenBank/DDBJ databases">
        <title>Another draft genome of Portunus trituberculatus and its Hox gene families provides insights of decapod evolution.</title>
        <authorList>
            <person name="Jeong J.-H."/>
            <person name="Song I."/>
            <person name="Kim S."/>
            <person name="Choi T."/>
            <person name="Kim D."/>
            <person name="Ryu S."/>
            <person name="Kim W."/>
        </authorList>
    </citation>
    <scope>NUCLEOTIDE SEQUENCE [LARGE SCALE GENOMIC DNA]</scope>
    <source>
        <tissue evidence="1">Muscle</tissue>
    </source>
</reference>
<evidence type="ECO:0000313" key="1">
    <source>
        <dbReference type="EMBL" id="MPC19057.1"/>
    </source>
</evidence>